<keyword evidence="2" id="KW-0677">Repeat</keyword>
<dbReference type="CDD" id="cd23509">
    <property type="entry name" value="Gnk2-like"/>
    <property type="match status" value="2"/>
</dbReference>
<protein>
    <submittedName>
        <fullName evidence="5">(rape) hypothetical protein</fullName>
    </submittedName>
    <submittedName>
        <fullName evidence="6">BnaCnng14620D protein</fullName>
    </submittedName>
</protein>
<proteinExistence type="predicted"/>
<dbReference type="EMBL" id="LK032709">
    <property type="protein sequence ID" value="CDY47325.1"/>
    <property type="molecule type" value="Genomic_DNA"/>
</dbReference>
<dbReference type="Pfam" id="PF01657">
    <property type="entry name" value="Stress-antifung"/>
    <property type="match status" value="2"/>
</dbReference>
<reference evidence="6 7" key="1">
    <citation type="journal article" date="2014" name="Science">
        <title>Plant genetics. Early allopolyploid evolution in the post-Neolithic Brassica napus oilseed genome.</title>
        <authorList>
            <person name="Chalhoub B."/>
            <person name="Denoeud F."/>
            <person name="Liu S."/>
            <person name="Parkin I.A."/>
            <person name="Tang H."/>
            <person name="Wang X."/>
            <person name="Chiquet J."/>
            <person name="Belcram H."/>
            <person name="Tong C."/>
            <person name="Samans B."/>
            <person name="Correa M."/>
            <person name="Da Silva C."/>
            <person name="Just J."/>
            <person name="Falentin C."/>
            <person name="Koh C.S."/>
            <person name="Le Clainche I."/>
            <person name="Bernard M."/>
            <person name="Bento P."/>
            <person name="Noel B."/>
            <person name="Labadie K."/>
            <person name="Alberti A."/>
            <person name="Charles M."/>
            <person name="Arnaud D."/>
            <person name="Guo H."/>
            <person name="Daviaud C."/>
            <person name="Alamery S."/>
            <person name="Jabbari K."/>
            <person name="Zhao M."/>
            <person name="Edger P.P."/>
            <person name="Chelaifa H."/>
            <person name="Tack D."/>
            <person name="Lassalle G."/>
            <person name="Mestiri I."/>
            <person name="Schnel N."/>
            <person name="Le Paslier M.C."/>
            <person name="Fan G."/>
            <person name="Renault V."/>
            <person name="Bayer P.E."/>
            <person name="Golicz A.A."/>
            <person name="Manoli S."/>
            <person name="Lee T.H."/>
            <person name="Thi V.H."/>
            <person name="Chalabi S."/>
            <person name="Hu Q."/>
            <person name="Fan C."/>
            <person name="Tollenaere R."/>
            <person name="Lu Y."/>
            <person name="Battail C."/>
            <person name="Shen J."/>
            <person name="Sidebottom C.H."/>
            <person name="Wang X."/>
            <person name="Canaguier A."/>
            <person name="Chauveau A."/>
            <person name="Berard A."/>
            <person name="Deniot G."/>
            <person name="Guan M."/>
            <person name="Liu Z."/>
            <person name="Sun F."/>
            <person name="Lim Y.P."/>
            <person name="Lyons E."/>
            <person name="Town C.D."/>
            <person name="Bancroft I."/>
            <person name="Wang X."/>
            <person name="Meng J."/>
            <person name="Ma J."/>
            <person name="Pires J.C."/>
            <person name="King G.J."/>
            <person name="Brunel D."/>
            <person name="Delourme R."/>
            <person name="Renard M."/>
            <person name="Aury J.M."/>
            <person name="Adams K.L."/>
            <person name="Batley J."/>
            <person name="Snowdon R.J."/>
            <person name="Tost J."/>
            <person name="Edwards D."/>
            <person name="Zhou Y."/>
            <person name="Hua W."/>
            <person name="Sharpe A.G."/>
            <person name="Paterson A.H."/>
            <person name="Guan C."/>
            <person name="Wincker P."/>
        </authorList>
    </citation>
    <scope>NUCLEOTIDE SEQUENCE [LARGE SCALE GENOMIC DNA]</scope>
    <source>
        <strain evidence="7">cv. Darmor-bzh</strain>
    </source>
</reference>
<dbReference type="PaxDb" id="3708-A0A078I8S3"/>
<organism evidence="6 7">
    <name type="scientific">Brassica napus</name>
    <name type="common">Rape</name>
    <dbReference type="NCBI Taxonomy" id="3708"/>
    <lineage>
        <taxon>Eukaryota</taxon>
        <taxon>Viridiplantae</taxon>
        <taxon>Streptophyta</taxon>
        <taxon>Embryophyta</taxon>
        <taxon>Tracheophyta</taxon>
        <taxon>Spermatophyta</taxon>
        <taxon>Magnoliopsida</taxon>
        <taxon>eudicotyledons</taxon>
        <taxon>Gunneridae</taxon>
        <taxon>Pentapetalae</taxon>
        <taxon>rosids</taxon>
        <taxon>malvids</taxon>
        <taxon>Brassicales</taxon>
        <taxon>Brassicaceae</taxon>
        <taxon>Brassiceae</taxon>
        <taxon>Brassica</taxon>
    </lineage>
</organism>
<name>A0A078I8S3_BRANA</name>
<evidence type="ECO:0000259" key="4">
    <source>
        <dbReference type="PROSITE" id="PS51473"/>
    </source>
</evidence>
<sequence>MSSWVTFFFLSFFSVFTCIKVSSQDLSLLYNFCPNTTTYSRNSTYYTNLKTLLASFSSPNSSYSTGFQSGKAGQAPDTVTGLFLCRGDVSQESCRNCVAFAVNESLTRCPNQSEAVLYYDECTLRYSHRNILSTLRTDGGYTLPNLNNIPRNQQDRFRDLVLSTLNQAAAKAVASSRKFDARKVNFTALQSLYGLVQCTPDLTGQDCLRCLQTSINQLPTERIGARLLLPSCGSRYELYPFYNESAVTTQTTT</sequence>
<dbReference type="FunFam" id="3.30.430.20:FF:000002">
    <property type="entry name" value="Cysteine-rich receptor-like protein kinase 10"/>
    <property type="match status" value="1"/>
</dbReference>
<dbReference type="PANTHER" id="PTHR32099:SF93">
    <property type="entry name" value="GNK2-HOMOLOGOUS DOMAIN-CONTAINING PROTEIN"/>
    <property type="match status" value="1"/>
</dbReference>
<feature type="domain" description="Gnk2-homologous" evidence="4">
    <location>
        <begin position="137"/>
        <end position="241"/>
    </location>
</feature>
<dbReference type="InterPro" id="IPR038408">
    <property type="entry name" value="GNK2_sf"/>
</dbReference>
<evidence type="ECO:0000313" key="6">
    <source>
        <dbReference type="EMBL" id="CDY47325.1"/>
    </source>
</evidence>
<evidence type="ECO:0000313" key="7">
    <source>
        <dbReference type="Proteomes" id="UP000028999"/>
    </source>
</evidence>
<gene>
    <name evidence="6" type="primary">BnaCnng14620D</name>
    <name evidence="5" type="ORF">DARMORV10_C04P42700.1</name>
    <name evidence="6" type="ORF">GSBRNA2T00087175001</name>
</gene>
<evidence type="ECO:0000256" key="3">
    <source>
        <dbReference type="SAM" id="SignalP"/>
    </source>
</evidence>
<feature type="chain" id="PRO_5040560881" evidence="3">
    <location>
        <begin position="24"/>
        <end position="253"/>
    </location>
</feature>
<reference evidence="6" key="2">
    <citation type="submission" date="2014-06" db="EMBL/GenBank/DDBJ databases">
        <authorList>
            <person name="Genoscope - CEA"/>
        </authorList>
    </citation>
    <scope>NUCLEOTIDE SEQUENCE</scope>
</reference>
<evidence type="ECO:0000313" key="5">
    <source>
        <dbReference type="EMBL" id="CAF1857081.1"/>
    </source>
</evidence>
<dbReference type="InterPro" id="IPR002902">
    <property type="entry name" value="GNK2"/>
</dbReference>
<dbReference type="STRING" id="3708.A0A078I8S3"/>
<dbReference type="EMBL" id="HG994368">
    <property type="protein sequence ID" value="CAF1857081.1"/>
    <property type="molecule type" value="Genomic_DNA"/>
</dbReference>
<dbReference type="AlphaFoldDB" id="A0A078I8S3"/>
<accession>A0A078I8S3</accession>
<evidence type="ECO:0000256" key="1">
    <source>
        <dbReference type="ARBA" id="ARBA00022729"/>
    </source>
</evidence>
<dbReference type="PANTHER" id="PTHR32099">
    <property type="entry name" value="CYSTEINE-RICH REPEAT SECRETORY PROTEIN"/>
    <property type="match status" value="1"/>
</dbReference>
<dbReference type="Proteomes" id="UP001295469">
    <property type="component" value="Chromosome C04"/>
</dbReference>
<keyword evidence="1 3" id="KW-0732">Signal</keyword>
<keyword evidence="7" id="KW-1185">Reference proteome</keyword>
<dbReference type="Gene3D" id="3.30.430.20">
    <property type="entry name" value="Gnk2 domain, C-X8-C-X2-C motif"/>
    <property type="match status" value="2"/>
</dbReference>
<evidence type="ECO:0000256" key="2">
    <source>
        <dbReference type="ARBA" id="ARBA00022737"/>
    </source>
</evidence>
<dbReference type="FunFam" id="3.30.430.20:FF:000003">
    <property type="entry name" value="Cysteine-rich RLK (RECEPTOR-like protein kinase) 10"/>
    <property type="match status" value="1"/>
</dbReference>
<dbReference type="Gramene" id="CDY47325">
    <property type="protein sequence ID" value="CDY47325"/>
    <property type="gene ID" value="GSBRNA2T00087175001"/>
</dbReference>
<reference evidence="5" key="3">
    <citation type="submission" date="2021-01" db="EMBL/GenBank/DDBJ databases">
        <authorList>
            <consortium name="Genoscope - CEA"/>
            <person name="William W."/>
        </authorList>
    </citation>
    <scope>NUCLEOTIDE SEQUENCE</scope>
</reference>
<dbReference type="OrthoDB" id="688481at2759"/>
<feature type="signal peptide" evidence="3">
    <location>
        <begin position="1"/>
        <end position="23"/>
    </location>
</feature>
<dbReference type="OMA" id="LMALECN"/>
<dbReference type="SMR" id="A0A078I8S3"/>
<dbReference type="Proteomes" id="UP000028999">
    <property type="component" value="Unassembled WGS sequence"/>
</dbReference>
<feature type="domain" description="Gnk2-homologous" evidence="4">
    <location>
        <begin position="27"/>
        <end position="131"/>
    </location>
</feature>
<dbReference type="PROSITE" id="PS51473">
    <property type="entry name" value="GNK2"/>
    <property type="match status" value="2"/>
</dbReference>